<sequence>MHRRPLFGFAFAVFVFTGVYFFLPNLQSEVITYAQLAAAGFLAIALHELGHVIGGKLMGMNFGYVVAGPFHIEKGKKGIRLRENRNWGLIGGVALMLPTPGHTEDRLRKDLSVMTISGPIMSSSLCVLFLAMWHFSTIEFFAFCSMLHGGILVATILPLPNGDFQTDGSAFYRLIRQTEAGERQIQSAKLMAEMYGAKRPVYWSSSLYEQCKKKVETAAELKDVFIESMFVFYVEADRDGIKPAIERLFHHFRIESDKRMAVYHGPFLEWRMLADAISGTLDDKTLHKYAEGVTMFSDGTYSRMQAMLAWSRQDLNKALAYSKEAFSPYAKLNGFGVLEREWTRMLATRIRTSVKTIA</sequence>
<gene>
    <name evidence="2" type="ORF">SAMN05421663_109100</name>
</gene>
<dbReference type="STRING" id="361279.SAMN05421663_109100"/>
<keyword evidence="1" id="KW-1133">Transmembrane helix</keyword>
<feature type="transmembrane region" description="Helical" evidence="1">
    <location>
        <begin position="6"/>
        <end position="23"/>
    </location>
</feature>
<accession>A0A1G6U0C4</accession>
<keyword evidence="3" id="KW-1185">Reference proteome</keyword>
<dbReference type="AlphaFoldDB" id="A0A1G6U0C4"/>
<dbReference type="EMBL" id="FMZB01000009">
    <property type="protein sequence ID" value="SDD33995.1"/>
    <property type="molecule type" value="Genomic_DNA"/>
</dbReference>
<feature type="transmembrane region" description="Helical" evidence="1">
    <location>
        <begin position="30"/>
        <end position="47"/>
    </location>
</feature>
<keyword evidence="1" id="KW-0472">Membrane</keyword>
<organism evidence="2 3">
    <name type="scientific">Terribacillus halophilus</name>
    <dbReference type="NCBI Taxonomy" id="361279"/>
    <lineage>
        <taxon>Bacteria</taxon>
        <taxon>Bacillati</taxon>
        <taxon>Bacillota</taxon>
        <taxon>Bacilli</taxon>
        <taxon>Bacillales</taxon>
        <taxon>Bacillaceae</taxon>
        <taxon>Terribacillus</taxon>
    </lineage>
</organism>
<reference evidence="3" key="1">
    <citation type="submission" date="2016-10" db="EMBL/GenBank/DDBJ databases">
        <authorList>
            <person name="Varghese N."/>
            <person name="Submissions S."/>
        </authorList>
    </citation>
    <scope>NUCLEOTIDE SEQUENCE [LARGE SCALE GENOMIC DNA]</scope>
    <source>
        <strain evidence="3">DSM 21620</strain>
    </source>
</reference>
<dbReference type="RefSeq" id="WP_093728095.1">
    <property type="nucleotide sequence ID" value="NZ_FMZB01000009.1"/>
</dbReference>
<evidence type="ECO:0000313" key="2">
    <source>
        <dbReference type="EMBL" id="SDD33995.1"/>
    </source>
</evidence>
<dbReference type="OrthoDB" id="2445542at2"/>
<evidence type="ECO:0000313" key="3">
    <source>
        <dbReference type="Proteomes" id="UP000198666"/>
    </source>
</evidence>
<evidence type="ECO:0000256" key="1">
    <source>
        <dbReference type="SAM" id="Phobius"/>
    </source>
</evidence>
<keyword evidence="1" id="KW-0812">Transmembrane</keyword>
<dbReference type="Proteomes" id="UP000198666">
    <property type="component" value="Unassembled WGS sequence"/>
</dbReference>
<evidence type="ECO:0008006" key="4">
    <source>
        <dbReference type="Google" id="ProtNLM"/>
    </source>
</evidence>
<name>A0A1G6U0C4_9BACI</name>
<protein>
    <recommendedName>
        <fullName evidence="4">Peptidase family M50</fullName>
    </recommendedName>
</protein>
<proteinExistence type="predicted"/>
<feature type="transmembrane region" description="Helical" evidence="1">
    <location>
        <begin position="111"/>
        <end position="134"/>
    </location>
</feature>